<feature type="domain" description="Aminoglycoside phosphotransferase" evidence="1">
    <location>
        <begin position="22"/>
        <end position="254"/>
    </location>
</feature>
<comment type="caution">
    <text evidence="2">The sequence shown here is derived from an EMBL/GenBank/DDBJ whole genome shotgun (WGS) entry which is preliminary data.</text>
</comment>
<dbReference type="AlphaFoldDB" id="A0A4U0H3W4"/>
<dbReference type="SUPFAM" id="SSF56112">
    <property type="entry name" value="Protein kinase-like (PK-like)"/>
    <property type="match status" value="1"/>
</dbReference>
<dbReference type="InterPro" id="IPR011009">
    <property type="entry name" value="Kinase-like_dom_sf"/>
</dbReference>
<keyword evidence="2" id="KW-0808">Transferase</keyword>
<dbReference type="InterPro" id="IPR002575">
    <property type="entry name" value="Aminoglycoside_PTrfase"/>
</dbReference>
<gene>
    <name evidence="2" type="primary">mph_3</name>
    <name evidence="2" type="ORF">FAZ19_12150</name>
</gene>
<dbReference type="CDD" id="cd05152">
    <property type="entry name" value="MPH2"/>
    <property type="match status" value="1"/>
</dbReference>
<dbReference type="OrthoDB" id="3806873at2"/>
<protein>
    <submittedName>
        <fullName evidence="2">Mph(E)/Mph(G) family macrolide 2'-phosphotransferase</fullName>
    </submittedName>
</protein>
<evidence type="ECO:0000313" key="2">
    <source>
        <dbReference type="EMBL" id="TJY65854.1"/>
    </source>
</evidence>
<evidence type="ECO:0000259" key="1">
    <source>
        <dbReference type="Pfam" id="PF01636"/>
    </source>
</evidence>
<dbReference type="Pfam" id="PF01636">
    <property type="entry name" value="APH"/>
    <property type="match status" value="1"/>
</dbReference>
<reference evidence="2 3" key="1">
    <citation type="submission" date="2019-04" db="EMBL/GenBank/DDBJ databases">
        <title>Sphingobacterium olei sp. nov., isolated from oil-contaminated soil.</title>
        <authorList>
            <person name="Liu B."/>
        </authorList>
    </citation>
    <scope>NUCLEOTIDE SEQUENCE [LARGE SCALE GENOMIC DNA]</scope>
    <source>
        <strain evidence="2 3">Y3L14</strain>
    </source>
</reference>
<accession>A0A4U0H3W4</accession>
<name>A0A4U0H3W4_9SPHI</name>
<dbReference type="EMBL" id="SUKA01000003">
    <property type="protein sequence ID" value="TJY65854.1"/>
    <property type="molecule type" value="Genomic_DNA"/>
</dbReference>
<keyword evidence="3" id="KW-1185">Reference proteome</keyword>
<dbReference type="NCBIfam" id="NF000241">
    <property type="entry name" value="MPH_3"/>
    <property type="match status" value="1"/>
</dbReference>
<dbReference type="GO" id="GO:0016740">
    <property type="term" value="F:transferase activity"/>
    <property type="evidence" value="ECO:0007669"/>
    <property type="project" value="UniProtKB-KW"/>
</dbReference>
<dbReference type="PANTHER" id="PTHR21310">
    <property type="entry name" value="AMINOGLYCOSIDE PHOSPHOTRANSFERASE-RELATED-RELATED"/>
    <property type="match status" value="1"/>
</dbReference>
<dbReference type="RefSeq" id="WP_136820983.1">
    <property type="nucleotide sequence ID" value="NZ_BMJX01000003.1"/>
</dbReference>
<organism evidence="2 3">
    <name type="scientific">Sphingobacterium alkalisoli</name>
    <dbReference type="NCBI Taxonomy" id="1874115"/>
    <lineage>
        <taxon>Bacteria</taxon>
        <taxon>Pseudomonadati</taxon>
        <taxon>Bacteroidota</taxon>
        <taxon>Sphingobacteriia</taxon>
        <taxon>Sphingobacteriales</taxon>
        <taxon>Sphingobacteriaceae</taxon>
        <taxon>Sphingobacterium</taxon>
    </lineage>
</organism>
<sequence>MTPQDIQHISKKHGLALTEEISFNDMGIDFKVAFATDTNGQRWVLRMPRRDDLGEQVQTEQRILDLVSKHLVVQVPEWKIVASDMIAYPLLRDLPVLSFDGITYEVTWNMDQHNPNYVPSLAKVLADLHNIPRQKIQESDLKVLNPEDLRTEIEGRLKLVKSELGINNDLENRYKTWLDNDRLWPDYTRFIHGDLYAGHVMADSAGTVSGVIDWSTAHVGDISLDFSGHLSIFGEESLKALIIEYEKNGGQVWDTLFEQTLERAAAAPLAYGLFAVETQIETHIIGAKAQLGVE</sequence>
<evidence type="ECO:0000313" key="3">
    <source>
        <dbReference type="Proteomes" id="UP000309872"/>
    </source>
</evidence>
<dbReference type="Gene3D" id="3.30.200.20">
    <property type="entry name" value="Phosphorylase Kinase, domain 1"/>
    <property type="match status" value="1"/>
</dbReference>
<dbReference type="InterPro" id="IPR051678">
    <property type="entry name" value="AGP_Transferase"/>
</dbReference>
<dbReference type="Proteomes" id="UP000309872">
    <property type="component" value="Unassembled WGS sequence"/>
</dbReference>
<dbReference type="Gene3D" id="3.90.1200.10">
    <property type="match status" value="1"/>
</dbReference>
<dbReference type="PANTHER" id="PTHR21310:SF15">
    <property type="entry name" value="AMINOGLYCOSIDE PHOSPHOTRANSFERASE DOMAIN-CONTAINING PROTEIN"/>
    <property type="match status" value="1"/>
</dbReference>
<proteinExistence type="predicted"/>